<feature type="transmembrane region" description="Helical" evidence="1">
    <location>
        <begin position="83"/>
        <end position="104"/>
    </location>
</feature>
<sequence>MDQLHYKQEQIKSASFGIGRLLLIPQYLLLATTTSLIFALVIFFAINANFYGPLMMSQLPFLDKIALLGTMLSDVFTQGFTSINGALLIVVSVLQGISIAAVIFTAKKNKVEEKTVTRQVGLSGIASVAAAIGLGCVPCGTSIILPIVAIFFSGAAAATAANIASTIVLILALLLSIFSLYKSGKIVFMYTELAKQEKES</sequence>
<keyword evidence="1" id="KW-1133">Transmembrane helix</keyword>
<evidence type="ECO:0000313" key="2">
    <source>
        <dbReference type="EMBL" id="XDN89749.1"/>
    </source>
</evidence>
<proteinExistence type="predicted"/>
<accession>A0AB39JAM9</accession>
<dbReference type="RefSeq" id="WP_369000318.1">
    <property type="nucleotide sequence ID" value="NZ_CP158487.1"/>
</dbReference>
<evidence type="ECO:0008006" key="3">
    <source>
        <dbReference type="Google" id="ProtNLM"/>
    </source>
</evidence>
<feature type="transmembrane region" description="Helical" evidence="1">
    <location>
        <begin position="158"/>
        <end position="181"/>
    </location>
</feature>
<evidence type="ECO:0000256" key="1">
    <source>
        <dbReference type="SAM" id="Phobius"/>
    </source>
</evidence>
<feature type="transmembrane region" description="Helical" evidence="1">
    <location>
        <begin position="21"/>
        <end position="46"/>
    </location>
</feature>
<protein>
    <recommendedName>
        <fullName evidence="3">Cytochrome C biogenesis protein transmembrane domain-containing protein</fullName>
    </recommendedName>
</protein>
<keyword evidence="1" id="KW-0472">Membrane</keyword>
<keyword evidence="1" id="KW-0812">Transmembrane</keyword>
<reference evidence="2" key="1">
    <citation type="submission" date="2024-06" db="EMBL/GenBank/DDBJ databases">
        <authorList>
            <person name="Atkinson C."/>
            <person name="McLean J."/>
            <person name="Gallagher L."/>
            <person name="Bor B."/>
            <person name="Mougous J."/>
        </authorList>
    </citation>
    <scope>NUCLEOTIDE SEQUENCE</scope>
    <source>
        <strain evidence="2">TM7-074</strain>
    </source>
</reference>
<dbReference type="AlphaFoldDB" id="A0AB39JAM9"/>
<gene>
    <name evidence="2" type="ORF">TM074_03550</name>
</gene>
<feature type="transmembrane region" description="Helical" evidence="1">
    <location>
        <begin position="125"/>
        <end position="152"/>
    </location>
</feature>
<name>A0AB39JAM9_9BACT</name>
<dbReference type="EMBL" id="CP158487">
    <property type="protein sequence ID" value="XDN89749.1"/>
    <property type="molecule type" value="Genomic_DNA"/>
</dbReference>
<organism evidence="2">
    <name type="scientific">Candidatus Nanosynbacter sp. TM7-074</name>
    <dbReference type="NCBI Taxonomy" id="3158573"/>
    <lineage>
        <taxon>Bacteria</taxon>
        <taxon>Candidatus Saccharimonadota</taxon>
        <taxon>Candidatus Saccharimonadia</taxon>
        <taxon>Candidatus Nanosynbacterales</taxon>
        <taxon>Candidatus Nanosynbacteraceae</taxon>
        <taxon>Candidatus Nanosynbacter</taxon>
    </lineage>
</organism>